<sequence>MTGRAIVLKKESLEVKSTVFLLGSAFTTILASIALDETFLLSDSICALSCMTSVALVSKPQFILGDATAEWKRLFTFLGVITFAVAYVTVPANWLYANSSKYSKIESFAKAGFYFVGRPNAPDCVRCFLCDITLSNWQPSQSPFFRHAKESPRCVWKRSNFPDTSKRPLSDPTKAFDTPRSIRMRTTRLATFNCNKYWPPKKGTEKYPTAAKLASAGFYFSPTSDLPSRVKCAYCGKSVTVKPNDTDLLNKHKNLSTDCAFFEEVYNTRSSRSTRLSSDKGDKSDTDSSTCKRPINKVPTSSETSAPISKRLKKQNKAPKPAASKKRAYGKEPAVSNKTKGVQKEALQGTQDENSYILNHRSPVYARNESFDNKENVPPHVSYSPIRKYCSVYNNRQNKQSPLSPMYYPSNPSMHITDYSLEQVSSTYYIPSPLPHHSTSCENVRTEEDSSRPGLFSECLSQNRKMTVEEHWNLFVDTSNERLREIHDMSIRKFEEKFNFPRTR</sequence>
<feature type="compositionally biased region" description="Polar residues" evidence="3">
    <location>
        <begin position="298"/>
        <end position="307"/>
    </location>
</feature>
<feature type="region of interest" description="Disordered" evidence="3">
    <location>
        <begin position="271"/>
        <end position="343"/>
    </location>
</feature>
<organism evidence="5 6">
    <name type="scientific">Mucor flavus</name>
    <dbReference type="NCBI Taxonomy" id="439312"/>
    <lineage>
        <taxon>Eukaryota</taxon>
        <taxon>Fungi</taxon>
        <taxon>Fungi incertae sedis</taxon>
        <taxon>Mucoromycota</taxon>
        <taxon>Mucoromycotina</taxon>
        <taxon>Mucoromycetes</taxon>
        <taxon>Mucorales</taxon>
        <taxon>Mucorineae</taxon>
        <taxon>Mucoraceae</taxon>
        <taxon>Mucor</taxon>
    </lineage>
</organism>
<dbReference type="InterPro" id="IPR051190">
    <property type="entry name" value="Baculoviral_IAP"/>
</dbReference>
<proteinExistence type="predicted"/>
<keyword evidence="4" id="KW-1133">Transmembrane helix</keyword>
<accession>A0ABP9YN43</accession>
<keyword evidence="2" id="KW-0862">Zinc</keyword>
<reference evidence="5 6" key="1">
    <citation type="submission" date="2024-04" db="EMBL/GenBank/DDBJ databases">
        <title>genome sequences of Mucor flavus KT1a and Helicostylum pulchrum KT1b strains isolated from the surface of a dry-aged beef.</title>
        <authorList>
            <person name="Toyotome T."/>
            <person name="Hosono M."/>
            <person name="Torimaru M."/>
            <person name="Fukuda K."/>
            <person name="Mikami N."/>
        </authorList>
    </citation>
    <scope>NUCLEOTIDE SEQUENCE [LARGE SCALE GENOMIC DNA]</scope>
    <source>
        <strain evidence="5 6">KT1a</strain>
    </source>
</reference>
<feature type="compositionally biased region" description="Basic residues" evidence="3">
    <location>
        <begin position="310"/>
        <end position="328"/>
    </location>
</feature>
<dbReference type="PANTHER" id="PTHR46771:SF5">
    <property type="entry name" value="DETERIN"/>
    <property type="match status" value="1"/>
</dbReference>
<keyword evidence="6" id="KW-1185">Reference proteome</keyword>
<keyword evidence="4" id="KW-0472">Membrane</keyword>
<comment type="caution">
    <text evidence="5">The sequence shown here is derived from an EMBL/GenBank/DDBJ whole genome shotgun (WGS) entry which is preliminary data.</text>
</comment>
<keyword evidence="1" id="KW-0479">Metal-binding</keyword>
<gene>
    <name evidence="5" type="ORF">MFLAVUS_001676</name>
</gene>
<evidence type="ECO:0000256" key="4">
    <source>
        <dbReference type="SAM" id="Phobius"/>
    </source>
</evidence>
<dbReference type="CDD" id="cd00022">
    <property type="entry name" value="BIR"/>
    <property type="match status" value="1"/>
</dbReference>
<protein>
    <submittedName>
        <fullName evidence="5">Uncharacterized protein</fullName>
    </submittedName>
</protein>
<dbReference type="Proteomes" id="UP001473302">
    <property type="component" value="Unassembled WGS sequence"/>
</dbReference>
<evidence type="ECO:0000256" key="1">
    <source>
        <dbReference type="ARBA" id="ARBA00022723"/>
    </source>
</evidence>
<feature type="compositionally biased region" description="Basic and acidic residues" evidence="3">
    <location>
        <begin position="277"/>
        <end position="286"/>
    </location>
</feature>
<dbReference type="PANTHER" id="PTHR46771">
    <property type="entry name" value="DETERIN"/>
    <property type="match status" value="1"/>
</dbReference>
<evidence type="ECO:0000256" key="3">
    <source>
        <dbReference type="SAM" id="MobiDB-lite"/>
    </source>
</evidence>
<keyword evidence="4" id="KW-0812">Transmembrane</keyword>
<dbReference type="SUPFAM" id="SSF57924">
    <property type="entry name" value="Inhibitor of apoptosis (IAP) repeat"/>
    <property type="match status" value="2"/>
</dbReference>
<dbReference type="PROSITE" id="PS50143">
    <property type="entry name" value="BIR_REPEAT_2"/>
    <property type="match status" value="2"/>
</dbReference>
<feature type="transmembrane region" description="Helical" evidence="4">
    <location>
        <begin position="74"/>
        <end position="96"/>
    </location>
</feature>
<name>A0ABP9YN43_9FUNG</name>
<evidence type="ECO:0000313" key="6">
    <source>
        <dbReference type="Proteomes" id="UP001473302"/>
    </source>
</evidence>
<evidence type="ECO:0000313" key="5">
    <source>
        <dbReference type="EMBL" id="GAA5808286.1"/>
    </source>
</evidence>
<dbReference type="EMBL" id="BAABUK010000003">
    <property type="protein sequence ID" value="GAA5808286.1"/>
    <property type="molecule type" value="Genomic_DNA"/>
</dbReference>
<dbReference type="Pfam" id="PF00653">
    <property type="entry name" value="BIR"/>
    <property type="match status" value="2"/>
</dbReference>
<dbReference type="InterPro" id="IPR001370">
    <property type="entry name" value="BIR_rpt"/>
</dbReference>
<dbReference type="Gene3D" id="1.10.1170.10">
    <property type="entry name" value="Inhibitor Of Apoptosis Protein (2mihbC-IAP-1), Chain A"/>
    <property type="match status" value="2"/>
</dbReference>
<dbReference type="SMART" id="SM00238">
    <property type="entry name" value="BIR"/>
    <property type="match status" value="2"/>
</dbReference>
<feature type="transmembrane region" description="Helical" evidence="4">
    <location>
        <begin position="18"/>
        <end position="35"/>
    </location>
</feature>
<evidence type="ECO:0000256" key="2">
    <source>
        <dbReference type="ARBA" id="ARBA00022833"/>
    </source>
</evidence>